<gene>
    <name evidence="1" type="ORF">ALO55_102564</name>
</gene>
<dbReference type="AlphaFoldDB" id="A0A0P9X627"/>
<name>A0A0P9X627_PSESH</name>
<evidence type="ECO:0000313" key="2">
    <source>
        <dbReference type="Proteomes" id="UP000050396"/>
    </source>
</evidence>
<dbReference type="EMBL" id="LJQZ01000195">
    <property type="protein sequence ID" value="KPY14303.1"/>
    <property type="molecule type" value="Genomic_DNA"/>
</dbReference>
<dbReference type="Proteomes" id="UP000050396">
    <property type="component" value="Unassembled WGS sequence"/>
</dbReference>
<evidence type="ECO:0000313" key="1">
    <source>
        <dbReference type="EMBL" id="KPY14303.1"/>
    </source>
</evidence>
<comment type="caution">
    <text evidence="1">The sequence shown here is derived from an EMBL/GenBank/DDBJ whole genome shotgun (WGS) entry which is preliminary data.</text>
</comment>
<sequence>MYEIGFGSAYSYRFWRDGWLVVAMSQFVVMPRHNHVTKHRYAE</sequence>
<organism evidence="1 2">
    <name type="scientific">Pseudomonas savastanoi pv. phaseolicola</name>
    <name type="common">Pseudomonas syringae pv. phaseolicola</name>
    <dbReference type="NCBI Taxonomy" id="319"/>
    <lineage>
        <taxon>Bacteria</taxon>
        <taxon>Pseudomonadati</taxon>
        <taxon>Pseudomonadota</taxon>
        <taxon>Gammaproteobacteria</taxon>
        <taxon>Pseudomonadales</taxon>
        <taxon>Pseudomonadaceae</taxon>
        <taxon>Pseudomonas</taxon>
    </lineage>
</organism>
<protein>
    <submittedName>
        <fullName evidence="1">Uncharacterized protein</fullName>
    </submittedName>
</protein>
<proteinExistence type="predicted"/>
<reference evidence="1 2" key="1">
    <citation type="submission" date="2015-09" db="EMBL/GenBank/DDBJ databases">
        <title>Genome announcement of multiple Pseudomonas syringae strains.</title>
        <authorList>
            <person name="Thakur S."/>
            <person name="Wang P.W."/>
            <person name="Gong Y."/>
            <person name="Weir B.S."/>
            <person name="Guttman D.S."/>
        </authorList>
    </citation>
    <scope>NUCLEOTIDE SEQUENCE [LARGE SCALE GENOMIC DNA]</scope>
    <source>
        <strain evidence="1 2">ICMP2740</strain>
    </source>
</reference>
<accession>A0A0P9X627</accession>